<sequence length="84" mass="9839">MTITVQFDKKLEEITGYASFHSECSEELSFVQFLYFLFQSYPKIEQLYPPGTIGMTLNNLRPTDFSILHHGDVLKLWVVKEKIH</sequence>
<name>A0A1F7I8S5_9BACT</name>
<comment type="caution">
    <text evidence="1">The sequence shown here is derived from an EMBL/GenBank/DDBJ whole genome shotgun (WGS) entry which is preliminary data.</text>
</comment>
<dbReference type="AlphaFoldDB" id="A0A1F7I8S5"/>
<gene>
    <name evidence="1" type="ORF">A3A74_04365</name>
</gene>
<protein>
    <submittedName>
        <fullName evidence="1">Uncharacterized protein</fullName>
    </submittedName>
</protein>
<accession>A0A1F7I8S5</accession>
<proteinExistence type="predicted"/>
<dbReference type="EMBL" id="MGAF01000045">
    <property type="protein sequence ID" value="OGK39702.1"/>
    <property type="molecule type" value="Genomic_DNA"/>
</dbReference>
<dbReference type="Proteomes" id="UP000179270">
    <property type="component" value="Unassembled WGS sequence"/>
</dbReference>
<organism evidence="1 2">
    <name type="scientific">Candidatus Roizmanbacteria bacterium RIFCSPLOWO2_01_FULL_35_13</name>
    <dbReference type="NCBI Taxonomy" id="1802055"/>
    <lineage>
        <taxon>Bacteria</taxon>
        <taxon>Candidatus Roizmaniibacteriota</taxon>
    </lineage>
</organism>
<reference evidence="1 2" key="1">
    <citation type="journal article" date="2016" name="Nat. Commun.">
        <title>Thousands of microbial genomes shed light on interconnected biogeochemical processes in an aquifer system.</title>
        <authorList>
            <person name="Anantharaman K."/>
            <person name="Brown C.T."/>
            <person name="Hug L.A."/>
            <person name="Sharon I."/>
            <person name="Castelle C.J."/>
            <person name="Probst A.J."/>
            <person name="Thomas B.C."/>
            <person name="Singh A."/>
            <person name="Wilkins M.J."/>
            <person name="Karaoz U."/>
            <person name="Brodie E.L."/>
            <person name="Williams K.H."/>
            <person name="Hubbard S.S."/>
            <person name="Banfield J.F."/>
        </authorList>
    </citation>
    <scope>NUCLEOTIDE SEQUENCE [LARGE SCALE GENOMIC DNA]</scope>
</reference>
<evidence type="ECO:0000313" key="2">
    <source>
        <dbReference type="Proteomes" id="UP000179270"/>
    </source>
</evidence>
<evidence type="ECO:0000313" key="1">
    <source>
        <dbReference type="EMBL" id="OGK39702.1"/>
    </source>
</evidence>